<sequence>MEKQWFLEPFGTDDARLDFVITQLPCRIGRGKENDLVIPNLGLSRFHAVLVQDISGQIRLVDENSTNGTFVNRHRIEGYCLLKENDIIHFASAEFKLRLNLVDKSLMQPFDEMNTMLMSRVMPLAKIFMPNEAEFDELLMGRGLSGAIQPIVDARTRQILAYEFLGRANHPHLPNAPIELFTMAESIGRELDLSQAFREFGLGKMAPHVKDKALFINAHPKETFSGVFLDSLEHLRKSSPELDVVVEIHESAVTNIAKLREFADRLRRLEIRFAYDDFGAGQARLLELADVPAHFVKFDMSLIRGLHKASERKRRVVGDLVQMVLATGSVPLAEGVEDEEEAQLSTAMGFKLIQGYLTGRPIPEASL</sequence>
<dbReference type="PANTHER" id="PTHR33121">
    <property type="entry name" value="CYCLIC DI-GMP PHOSPHODIESTERASE PDEF"/>
    <property type="match status" value="1"/>
</dbReference>
<gene>
    <name evidence="3" type="primary">yahA</name>
    <name evidence="3" type="ORF">AW10_00898</name>
</gene>
<protein>
    <submittedName>
        <fullName evidence="3">Cyclic di-GMP phosphodiesterase YahA</fullName>
        <ecNumber evidence="3">3.1.4.-</ecNumber>
    </submittedName>
</protein>
<comment type="caution">
    <text evidence="3">The sequence shown here is derived from an EMBL/GenBank/DDBJ whole genome shotgun (WGS) entry which is preliminary data.</text>
</comment>
<dbReference type="CDD" id="cd00060">
    <property type="entry name" value="FHA"/>
    <property type="match status" value="1"/>
</dbReference>
<keyword evidence="3" id="KW-0378">Hydrolase</keyword>
<dbReference type="SUPFAM" id="SSF49879">
    <property type="entry name" value="SMAD/FHA domain"/>
    <property type="match status" value="1"/>
</dbReference>
<feature type="domain" description="EAL" evidence="2">
    <location>
        <begin position="128"/>
        <end position="367"/>
    </location>
</feature>
<feature type="domain" description="FHA" evidence="1">
    <location>
        <begin position="26"/>
        <end position="76"/>
    </location>
</feature>
<dbReference type="PROSITE" id="PS50006">
    <property type="entry name" value="FHA_DOMAIN"/>
    <property type="match status" value="1"/>
</dbReference>
<dbReference type="PATRIC" id="fig|1454003.3.peg.925"/>
<dbReference type="STRING" id="1454003.AW10_00898"/>
<dbReference type="Pfam" id="PF00563">
    <property type="entry name" value="EAL"/>
    <property type="match status" value="1"/>
</dbReference>
<dbReference type="SMART" id="SM00052">
    <property type="entry name" value="EAL"/>
    <property type="match status" value="1"/>
</dbReference>
<dbReference type="Gene3D" id="3.20.20.450">
    <property type="entry name" value="EAL domain"/>
    <property type="match status" value="1"/>
</dbReference>
<proteinExistence type="predicted"/>
<dbReference type="Gene3D" id="2.60.200.20">
    <property type="match status" value="1"/>
</dbReference>
<evidence type="ECO:0000313" key="3">
    <source>
        <dbReference type="EMBL" id="EXI81953.1"/>
    </source>
</evidence>
<evidence type="ECO:0000313" key="4">
    <source>
        <dbReference type="Proteomes" id="UP000021816"/>
    </source>
</evidence>
<dbReference type="PROSITE" id="PS50883">
    <property type="entry name" value="EAL"/>
    <property type="match status" value="1"/>
</dbReference>
<dbReference type="EMBL" id="JEMX01000015">
    <property type="protein sequence ID" value="EXI81953.1"/>
    <property type="molecule type" value="Genomic_DNA"/>
</dbReference>
<evidence type="ECO:0000259" key="1">
    <source>
        <dbReference type="PROSITE" id="PS50006"/>
    </source>
</evidence>
<dbReference type="InterPro" id="IPR000253">
    <property type="entry name" value="FHA_dom"/>
</dbReference>
<name>A0A011NGU7_9PROT</name>
<dbReference type="InterPro" id="IPR008984">
    <property type="entry name" value="SMAD_FHA_dom_sf"/>
</dbReference>
<dbReference type="Proteomes" id="UP000021816">
    <property type="component" value="Unassembled WGS sequence"/>
</dbReference>
<accession>A0A011NGU7</accession>
<dbReference type="AlphaFoldDB" id="A0A011NGU7"/>
<dbReference type="PANTHER" id="PTHR33121:SF76">
    <property type="entry name" value="SIGNALING PROTEIN"/>
    <property type="match status" value="1"/>
</dbReference>
<evidence type="ECO:0000259" key="2">
    <source>
        <dbReference type="PROSITE" id="PS50883"/>
    </source>
</evidence>
<dbReference type="SMART" id="SM00240">
    <property type="entry name" value="FHA"/>
    <property type="match status" value="1"/>
</dbReference>
<dbReference type="InterPro" id="IPR001633">
    <property type="entry name" value="EAL_dom"/>
</dbReference>
<dbReference type="CDD" id="cd01948">
    <property type="entry name" value="EAL"/>
    <property type="match status" value="1"/>
</dbReference>
<reference evidence="3 4" key="1">
    <citation type="submission" date="2014-02" db="EMBL/GenBank/DDBJ databases">
        <title>Expanding our view of genomic diversity in Candidatus Accumulibacter clades.</title>
        <authorList>
            <person name="Skennerton C.T."/>
            <person name="Barr J.J."/>
            <person name="Slater F.R."/>
            <person name="Bond P.L."/>
            <person name="Tyson G.W."/>
        </authorList>
    </citation>
    <scope>NUCLEOTIDE SEQUENCE [LARGE SCALE GENOMIC DNA]</scope>
    <source>
        <strain evidence="4">BA-92</strain>
    </source>
</reference>
<dbReference type="Pfam" id="PF00498">
    <property type="entry name" value="FHA"/>
    <property type="match status" value="1"/>
</dbReference>
<dbReference type="InterPro" id="IPR035919">
    <property type="entry name" value="EAL_sf"/>
</dbReference>
<dbReference type="InterPro" id="IPR050706">
    <property type="entry name" value="Cyclic-di-GMP_PDE-like"/>
</dbReference>
<dbReference type="SUPFAM" id="SSF141868">
    <property type="entry name" value="EAL domain-like"/>
    <property type="match status" value="1"/>
</dbReference>
<dbReference type="EC" id="3.1.4.-" evidence="3"/>
<dbReference type="GO" id="GO:0071111">
    <property type="term" value="F:cyclic-guanylate-specific phosphodiesterase activity"/>
    <property type="evidence" value="ECO:0007669"/>
    <property type="project" value="InterPro"/>
</dbReference>
<organism evidence="3 4">
    <name type="scientific">Candidatus Accumulibacter appositus</name>
    <dbReference type="NCBI Taxonomy" id="1454003"/>
    <lineage>
        <taxon>Bacteria</taxon>
        <taxon>Pseudomonadati</taxon>
        <taxon>Pseudomonadota</taxon>
        <taxon>Betaproteobacteria</taxon>
        <taxon>Candidatus Accumulibacter</taxon>
    </lineage>
</organism>